<feature type="domain" description="F-box" evidence="1">
    <location>
        <begin position="4"/>
        <end position="51"/>
    </location>
</feature>
<dbReference type="AlphaFoldDB" id="A0A2G5DDE5"/>
<dbReference type="STRING" id="218851.A0A2G5DDE5"/>
<reference evidence="2 3" key="1">
    <citation type="submission" date="2017-09" db="EMBL/GenBank/DDBJ databases">
        <title>WGS assembly of Aquilegia coerulea Goldsmith.</title>
        <authorList>
            <person name="Hodges S."/>
            <person name="Kramer E."/>
            <person name="Nordborg M."/>
            <person name="Tomkins J."/>
            <person name="Borevitz J."/>
            <person name="Derieg N."/>
            <person name="Yan J."/>
            <person name="Mihaltcheva S."/>
            <person name="Hayes R.D."/>
            <person name="Rokhsar D."/>
        </authorList>
    </citation>
    <scope>NUCLEOTIDE SEQUENCE [LARGE SCALE GENOMIC DNA]</scope>
    <source>
        <strain evidence="3">cv. Goldsmith</strain>
    </source>
</reference>
<dbReference type="PANTHER" id="PTHR38926:SF2">
    <property type="entry name" value="F-BOX_LRR-REPEAT PROTEIN 21-RELATED"/>
    <property type="match status" value="1"/>
</dbReference>
<evidence type="ECO:0000313" key="2">
    <source>
        <dbReference type="EMBL" id="PIA41548.1"/>
    </source>
</evidence>
<name>A0A2G5DDE5_AQUCA</name>
<dbReference type="InterPro" id="IPR055411">
    <property type="entry name" value="LRR_FXL15/At3g58940/PEG3-like"/>
</dbReference>
<dbReference type="InParanoid" id="A0A2G5DDE5"/>
<gene>
    <name evidence="2" type="ORF">AQUCO_02200170v1</name>
</gene>
<dbReference type="PROSITE" id="PS50181">
    <property type="entry name" value="FBOX"/>
    <property type="match status" value="1"/>
</dbReference>
<organism evidence="2 3">
    <name type="scientific">Aquilegia coerulea</name>
    <name type="common">Rocky mountain columbine</name>
    <dbReference type="NCBI Taxonomy" id="218851"/>
    <lineage>
        <taxon>Eukaryota</taxon>
        <taxon>Viridiplantae</taxon>
        <taxon>Streptophyta</taxon>
        <taxon>Embryophyta</taxon>
        <taxon>Tracheophyta</taxon>
        <taxon>Spermatophyta</taxon>
        <taxon>Magnoliopsida</taxon>
        <taxon>Ranunculales</taxon>
        <taxon>Ranunculaceae</taxon>
        <taxon>Thalictroideae</taxon>
        <taxon>Aquilegia</taxon>
    </lineage>
</organism>
<dbReference type="InterPro" id="IPR032675">
    <property type="entry name" value="LRR_dom_sf"/>
</dbReference>
<evidence type="ECO:0000313" key="3">
    <source>
        <dbReference type="Proteomes" id="UP000230069"/>
    </source>
</evidence>
<dbReference type="Pfam" id="PF12937">
    <property type="entry name" value="F-box-like"/>
    <property type="match status" value="1"/>
</dbReference>
<sequence length="250" mass="28925">MAETRNWVDLPQDVTTMIFTKVGAVDILSNVQFVCSFWQTVSKDPQLFHSINIHQPDCVESLIEDDDQLVKGRRLYKLAEVAVDKSHGQLVEVCLENFDDIQLLHYMADKSGLIKRLRLRFSRCFCRIKVNRIIRKLPLLEELELWQKNCSRESIKAIGRSWSSGEVGSGEDVLAIADSMPQLHCLSISGFHISNKELQAILDGCPNLEYLYIKRCYCNIKKDIVKICRDKIKYLSITDMMKRIRVQTVW</sequence>
<dbReference type="SUPFAM" id="SSF81383">
    <property type="entry name" value="F-box domain"/>
    <property type="match status" value="1"/>
</dbReference>
<dbReference type="OrthoDB" id="2095648at2759"/>
<dbReference type="PANTHER" id="PTHR38926">
    <property type="entry name" value="F-BOX DOMAIN CONTAINING PROTEIN, EXPRESSED"/>
    <property type="match status" value="1"/>
</dbReference>
<evidence type="ECO:0000259" key="1">
    <source>
        <dbReference type="PROSITE" id="PS50181"/>
    </source>
</evidence>
<proteinExistence type="predicted"/>
<dbReference type="Gene3D" id="3.80.10.10">
    <property type="entry name" value="Ribonuclease Inhibitor"/>
    <property type="match status" value="1"/>
</dbReference>
<dbReference type="EMBL" id="KZ305039">
    <property type="protein sequence ID" value="PIA41548.1"/>
    <property type="molecule type" value="Genomic_DNA"/>
</dbReference>
<dbReference type="Gene3D" id="1.20.1280.50">
    <property type="match status" value="1"/>
</dbReference>
<dbReference type="SUPFAM" id="SSF52047">
    <property type="entry name" value="RNI-like"/>
    <property type="match status" value="1"/>
</dbReference>
<dbReference type="InterPro" id="IPR001810">
    <property type="entry name" value="F-box_dom"/>
</dbReference>
<dbReference type="CDD" id="cd22164">
    <property type="entry name" value="F-box_AtSKIP19-like"/>
    <property type="match status" value="1"/>
</dbReference>
<dbReference type="InterPro" id="IPR036047">
    <property type="entry name" value="F-box-like_dom_sf"/>
</dbReference>
<dbReference type="Proteomes" id="UP000230069">
    <property type="component" value="Unassembled WGS sequence"/>
</dbReference>
<accession>A0A2G5DDE5</accession>
<protein>
    <recommendedName>
        <fullName evidence="1">F-box domain-containing protein</fullName>
    </recommendedName>
</protein>
<dbReference type="Pfam" id="PF24758">
    <property type="entry name" value="LRR_At5g56370"/>
    <property type="match status" value="1"/>
</dbReference>
<keyword evidence="3" id="KW-1185">Reference proteome</keyword>